<name>A0A975GQG8_9BACT</name>
<dbReference type="CDD" id="cd16444">
    <property type="entry name" value="LipB"/>
    <property type="match status" value="1"/>
</dbReference>
<dbReference type="NCBIfam" id="TIGR00214">
    <property type="entry name" value="lipB"/>
    <property type="match status" value="1"/>
</dbReference>
<dbReference type="PANTHER" id="PTHR10993:SF7">
    <property type="entry name" value="LIPOYLTRANSFERASE 2, MITOCHONDRIAL-RELATED"/>
    <property type="match status" value="1"/>
</dbReference>
<evidence type="ECO:0000256" key="1">
    <source>
        <dbReference type="ARBA" id="ARBA00004821"/>
    </source>
</evidence>
<proteinExistence type="inferred from homology"/>
<dbReference type="KEGG" id="dmm:dnm_049800"/>
<keyword evidence="3 5" id="KW-0012">Acyltransferase</keyword>
<comment type="similarity">
    <text evidence="5 6">Belongs to the LipB family.</text>
</comment>
<dbReference type="PROSITE" id="PS51733">
    <property type="entry name" value="BPL_LPL_CATALYTIC"/>
    <property type="match status" value="1"/>
</dbReference>
<dbReference type="Proteomes" id="UP000663722">
    <property type="component" value="Chromosome"/>
</dbReference>
<feature type="domain" description="BPL/LPL catalytic" evidence="10">
    <location>
        <begin position="24"/>
        <end position="206"/>
    </location>
</feature>
<dbReference type="NCBIfam" id="NF010925">
    <property type="entry name" value="PRK14345.1"/>
    <property type="match status" value="1"/>
</dbReference>
<dbReference type="EMBL" id="CP061800">
    <property type="protein sequence ID" value="QTA88933.1"/>
    <property type="molecule type" value="Genomic_DNA"/>
</dbReference>
<dbReference type="GO" id="GO:0005737">
    <property type="term" value="C:cytoplasm"/>
    <property type="evidence" value="ECO:0007669"/>
    <property type="project" value="UniProtKB-SubCell"/>
</dbReference>
<comment type="miscellaneous">
    <text evidence="5">In the reaction, the free carboxyl group of octanoic acid is attached via an amide linkage to the epsilon-amino group of a specific lysine residue of lipoyl domains of lipoate-dependent enzymes.</text>
</comment>
<evidence type="ECO:0000256" key="9">
    <source>
        <dbReference type="PIRSR" id="PIRSR016262-3"/>
    </source>
</evidence>
<dbReference type="InterPro" id="IPR000544">
    <property type="entry name" value="Octanoyltransferase"/>
</dbReference>
<dbReference type="AlphaFoldDB" id="A0A975GQG8"/>
<keyword evidence="12" id="KW-1185">Reference proteome</keyword>
<dbReference type="PROSITE" id="PS01313">
    <property type="entry name" value="LIPB"/>
    <property type="match status" value="1"/>
</dbReference>
<comment type="catalytic activity">
    <reaction evidence="5 6">
        <text>octanoyl-[ACP] + L-lysyl-[protein] = N(6)-octanoyl-L-lysyl-[protein] + holo-[ACP] + H(+)</text>
        <dbReference type="Rhea" id="RHEA:17665"/>
        <dbReference type="Rhea" id="RHEA-COMP:9636"/>
        <dbReference type="Rhea" id="RHEA-COMP:9685"/>
        <dbReference type="Rhea" id="RHEA-COMP:9752"/>
        <dbReference type="Rhea" id="RHEA-COMP:9928"/>
        <dbReference type="ChEBI" id="CHEBI:15378"/>
        <dbReference type="ChEBI" id="CHEBI:29969"/>
        <dbReference type="ChEBI" id="CHEBI:64479"/>
        <dbReference type="ChEBI" id="CHEBI:78463"/>
        <dbReference type="ChEBI" id="CHEBI:78809"/>
        <dbReference type="EC" id="2.3.1.181"/>
    </reaction>
</comment>
<keyword evidence="2 5" id="KW-0808">Transferase</keyword>
<dbReference type="InterPro" id="IPR004143">
    <property type="entry name" value="BPL_LPL_catalytic"/>
</dbReference>
<feature type="active site" description="Acyl-thioester intermediate" evidence="5 7">
    <location>
        <position position="167"/>
    </location>
</feature>
<comment type="function">
    <text evidence="4 5 6">Catalyzes the transfer of endogenously produced octanoic acid from octanoyl-acyl-carrier-protein onto the lipoyl domains of lipoate-dependent enzymes. Lipoyl-ACP can also act as a substrate although octanoyl-ACP is likely to be the physiological substrate.</text>
</comment>
<dbReference type="PANTHER" id="PTHR10993">
    <property type="entry name" value="OCTANOYLTRANSFERASE"/>
    <property type="match status" value="1"/>
</dbReference>
<evidence type="ECO:0000256" key="6">
    <source>
        <dbReference type="PIRNR" id="PIRNR016262"/>
    </source>
</evidence>
<feature type="site" description="Lowers pKa of active site Cys" evidence="5 9">
    <location>
        <position position="133"/>
    </location>
</feature>
<evidence type="ECO:0000259" key="10">
    <source>
        <dbReference type="PROSITE" id="PS51733"/>
    </source>
</evidence>
<evidence type="ECO:0000313" key="11">
    <source>
        <dbReference type="EMBL" id="QTA88933.1"/>
    </source>
</evidence>
<dbReference type="GO" id="GO:0009249">
    <property type="term" value="P:protein lipoylation"/>
    <property type="evidence" value="ECO:0007669"/>
    <property type="project" value="InterPro"/>
</dbReference>
<evidence type="ECO:0000256" key="2">
    <source>
        <dbReference type="ARBA" id="ARBA00022679"/>
    </source>
</evidence>
<dbReference type="Gene3D" id="3.30.930.10">
    <property type="entry name" value="Bira Bifunctional Protein, Domain 2"/>
    <property type="match status" value="1"/>
</dbReference>
<dbReference type="Pfam" id="PF21948">
    <property type="entry name" value="LplA-B_cat"/>
    <property type="match status" value="1"/>
</dbReference>
<dbReference type="InterPro" id="IPR020605">
    <property type="entry name" value="Octanoyltransferase_CS"/>
</dbReference>
<keyword evidence="5" id="KW-0963">Cytoplasm</keyword>
<dbReference type="GO" id="GO:0033819">
    <property type="term" value="F:lipoyl(octanoyl) transferase activity"/>
    <property type="evidence" value="ECO:0007669"/>
    <property type="project" value="UniProtKB-EC"/>
</dbReference>
<evidence type="ECO:0000256" key="3">
    <source>
        <dbReference type="ARBA" id="ARBA00023315"/>
    </source>
</evidence>
<accession>A0A975GQG8</accession>
<evidence type="ECO:0000256" key="4">
    <source>
        <dbReference type="ARBA" id="ARBA00024732"/>
    </source>
</evidence>
<evidence type="ECO:0000313" key="12">
    <source>
        <dbReference type="Proteomes" id="UP000663722"/>
    </source>
</evidence>
<comment type="pathway">
    <text evidence="1 5 6">Protein modification; protein lipoylation via endogenous pathway; protein N(6)-(lipoyl)lysine from octanoyl-[acyl-carrier-protein]: step 1/2.</text>
</comment>
<evidence type="ECO:0000256" key="8">
    <source>
        <dbReference type="PIRSR" id="PIRSR016262-2"/>
    </source>
</evidence>
<feature type="binding site" evidence="5 8">
    <location>
        <begin position="136"/>
        <end position="138"/>
    </location>
    <ligand>
        <name>substrate</name>
    </ligand>
</feature>
<evidence type="ECO:0000256" key="5">
    <source>
        <dbReference type="HAMAP-Rule" id="MF_00013"/>
    </source>
</evidence>
<dbReference type="HAMAP" id="MF_00013">
    <property type="entry name" value="LipB"/>
    <property type="match status" value="1"/>
</dbReference>
<dbReference type="PIRSF" id="PIRSF016262">
    <property type="entry name" value="LPLase"/>
    <property type="match status" value="1"/>
</dbReference>
<sequence>MPVIEYGEAWDLQVELVAARRDGRLERDVVLLLEHLPVFTLGRRGGLENLIVSEAFLKESGIPVFHAERGGNITFHGPGQLVGYPIINLQGARLSVTDYVEKLEEVMIRTAADFGVQAERNPMNRGVWVSNNKLGSIGIAVRRGICFHGFAFNVNLSLEPFGWINPCGLHGIGVTTLEQELLQSVSMKQVRKSVRQYFQSVFKVELAMTDISELQRLLKRAV</sequence>
<protein>
    <recommendedName>
        <fullName evidence="5 6">Octanoyltransferase</fullName>
        <ecNumber evidence="5 6">2.3.1.181</ecNumber>
    </recommendedName>
    <alternativeName>
        <fullName evidence="5">Lipoate-protein ligase B</fullName>
    </alternativeName>
    <alternativeName>
        <fullName evidence="5">Lipoyl/octanoyl transferase</fullName>
    </alternativeName>
    <alternativeName>
        <fullName evidence="5">Octanoyl-[acyl-carrier-protein]-protein N-octanoyltransferase</fullName>
    </alternativeName>
</protein>
<organism evidence="11 12">
    <name type="scientific">Desulfonema magnum</name>
    <dbReference type="NCBI Taxonomy" id="45655"/>
    <lineage>
        <taxon>Bacteria</taxon>
        <taxon>Pseudomonadati</taxon>
        <taxon>Thermodesulfobacteriota</taxon>
        <taxon>Desulfobacteria</taxon>
        <taxon>Desulfobacterales</taxon>
        <taxon>Desulfococcaceae</taxon>
        <taxon>Desulfonema</taxon>
    </lineage>
</organism>
<reference evidence="11" key="1">
    <citation type="journal article" date="2021" name="Microb. Physiol.">
        <title>Proteogenomic Insights into the Physiology of Marine, Sulfate-Reducing, Filamentous Desulfonema limicola and Desulfonema magnum.</title>
        <authorList>
            <person name="Schnaars V."/>
            <person name="Wohlbrand L."/>
            <person name="Scheve S."/>
            <person name="Hinrichs C."/>
            <person name="Reinhardt R."/>
            <person name="Rabus R."/>
        </authorList>
    </citation>
    <scope>NUCLEOTIDE SEQUENCE</scope>
    <source>
        <strain evidence="11">4be13</strain>
    </source>
</reference>
<evidence type="ECO:0000256" key="7">
    <source>
        <dbReference type="PIRSR" id="PIRSR016262-1"/>
    </source>
</evidence>
<feature type="binding site" evidence="5 8">
    <location>
        <begin position="149"/>
        <end position="151"/>
    </location>
    <ligand>
        <name>substrate</name>
    </ligand>
</feature>
<dbReference type="InterPro" id="IPR045864">
    <property type="entry name" value="aa-tRNA-synth_II/BPL/LPL"/>
</dbReference>
<gene>
    <name evidence="11" type="primary">lipA4</name>
    <name evidence="5" type="synonym">lipB</name>
    <name evidence="11" type="ORF">dnm_049800</name>
</gene>
<dbReference type="SUPFAM" id="SSF55681">
    <property type="entry name" value="Class II aaRS and biotin synthetases"/>
    <property type="match status" value="1"/>
</dbReference>
<comment type="subcellular location">
    <subcellularLocation>
        <location evidence="5">Cytoplasm</location>
    </subcellularLocation>
</comment>
<feature type="binding site" evidence="5 8">
    <location>
        <begin position="69"/>
        <end position="76"/>
    </location>
    <ligand>
        <name>substrate</name>
    </ligand>
</feature>
<dbReference type="EC" id="2.3.1.181" evidence="5 6"/>